<sequence>MDTAVLPGLPRSPTGIKANQEIRSEFVGPGKLPEGSCLKVREENLKSRSMEQMVGVTEEGKEEEGLGNKSEEGSGMAEGNKTGKQGLENLARRFESR</sequence>
<evidence type="ECO:0000313" key="2">
    <source>
        <dbReference type="EMBL" id="KAG2305165.1"/>
    </source>
</evidence>
<dbReference type="EMBL" id="JAAMPC010000007">
    <property type="protein sequence ID" value="KAG2305165.1"/>
    <property type="molecule type" value="Genomic_DNA"/>
</dbReference>
<evidence type="ECO:0000256" key="1">
    <source>
        <dbReference type="SAM" id="MobiDB-lite"/>
    </source>
</evidence>
<protein>
    <submittedName>
        <fullName evidence="2">Uncharacterized protein</fullName>
    </submittedName>
</protein>
<keyword evidence="3" id="KW-1185">Reference proteome</keyword>
<gene>
    <name evidence="2" type="ORF">Bca52824_033816</name>
</gene>
<feature type="region of interest" description="Disordered" evidence="1">
    <location>
        <begin position="48"/>
        <end position="97"/>
    </location>
</feature>
<dbReference type="AlphaFoldDB" id="A0A8X7SEN8"/>
<organism evidence="2 3">
    <name type="scientific">Brassica carinata</name>
    <name type="common">Ethiopian mustard</name>
    <name type="synonym">Abyssinian cabbage</name>
    <dbReference type="NCBI Taxonomy" id="52824"/>
    <lineage>
        <taxon>Eukaryota</taxon>
        <taxon>Viridiplantae</taxon>
        <taxon>Streptophyta</taxon>
        <taxon>Embryophyta</taxon>
        <taxon>Tracheophyta</taxon>
        <taxon>Spermatophyta</taxon>
        <taxon>Magnoliopsida</taxon>
        <taxon>eudicotyledons</taxon>
        <taxon>Gunneridae</taxon>
        <taxon>Pentapetalae</taxon>
        <taxon>rosids</taxon>
        <taxon>malvids</taxon>
        <taxon>Brassicales</taxon>
        <taxon>Brassicaceae</taxon>
        <taxon>Brassiceae</taxon>
        <taxon>Brassica</taxon>
    </lineage>
</organism>
<proteinExistence type="predicted"/>
<dbReference type="Proteomes" id="UP000886595">
    <property type="component" value="Unassembled WGS sequence"/>
</dbReference>
<evidence type="ECO:0000313" key="3">
    <source>
        <dbReference type="Proteomes" id="UP000886595"/>
    </source>
</evidence>
<comment type="caution">
    <text evidence="2">The sequence shown here is derived from an EMBL/GenBank/DDBJ whole genome shotgun (WGS) entry which is preliminary data.</text>
</comment>
<accession>A0A8X7SEN8</accession>
<feature type="compositionally biased region" description="Basic and acidic residues" evidence="1">
    <location>
        <begin position="63"/>
        <end position="72"/>
    </location>
</feature>
<name>A0A8X7SEN8_BRACI</name>
<reference evidence="2 3" key="1">
    <citation type="submission" date="2020-02" db="EMBL/GenBank/DDBJ databases">
        <authorList>
            <person name="Ma Q."/>
            <person name="Huang Y."/>
            <person name="Song X."/>
            <person name="Pei D."/>
        </authorList>
    </citation>
    <scope>NUCLEOTIDE SEQUENCE [LARGE SCALE GENOMIC DNA]</scope>
    <source>
        <strain evidence="2">Sxm20200214</strain>
        <tissue evidence="2">Leaf</tissue>
    </source>
</reference>